<gene>
    <name evidence="1" type="ORF">K1T71_004256</name>
</gene>
<comment type="caution">
    <text evidence="1">The sequence shown here is derived from an EMBL/GenBank/DDBJ whole genome shotgun (WGS) entry which is preliminary data.</text>
</comment>
<dbReference type="EMBL" id="CM034393">
    <property type="protein sequence ID" value="KAJ0179665.1"/>
    <property type="molecule type" value="Genomic_DNA"/>
</dbReference>
<evidence type="ECO:0000313" key="1">
    <source>
        <dbReference type="EMBL" id="KAJ0179665.1"/>
    </source>
</evidence>
<name>A0ACC1D767_9NEOP</name>
<sequence>MGNCTILVVDCNSTEGRRINATCNNLNYPAAGAAHTPLLRWLPAEYNQTAEDVFDPRLSKAGNALPPCRAVRQAFLSDGSVSDQNITSLATHLMVGFFTDFTTTSDTSNYVYWRTTCCTAAGKNEPMCYPLTVADDDRTHRFNNIRCLNMTRPQTYATSGCCPSTITPLRMVGATSQMDVSYVYGNVEDARRSYTGGNLSVEYVNGRAFPDTSKEKAFSEGSYANCTTFADNYNETLRPGVHLEFMAAMRVLHLMQDSIIRLYDTDGNYVKSYPATNLTTGISYVKESDNIIYFIQSSIRQPCAKIKDDICDSDLTNVGLGALQVSNDILSNDLCKTRLQGIPSYVKLRKLLFGDSISSFDDLQGITTPEGIEKMQEVYEDVEDVDALVGIWTEIFEDDVFVWPSLAKLIKWELLYQSKSDRFFFERPNRPNAFTTDQLAEIRKATAARLMCDIGDSVTEVQPSAFEVISDCNPLTSCDDIPAIDYSVWT</sequence>
<evidence type="ECO:0000313" key="2">
    <source>
        <dbReference type="Proteomes" id="UP000824533"/>
    </source>
</evidence>
<reference evidence="1 2" key="1">
    <citation type="journal article" date="2021" name="Front. Genet.">
        <title>Chromosome-Level Genome Assembly Reveals Significant Gene Expansion in the Toll and IMD Signaling Pathways of Dendrolimus kikuchii.</title>
        <authorList>
            <person name="Zhou J."/>
            <person name="Wu P."/>
            <person name="Xiong Z."/>
            <person name="Liu N."/>
            <person name="Zhao N."/>
            <person name="Ji M."/>
            <person name="Qiu Y."/>
            <person name="Yang B."/>
        </authorList>
    </citation>
    <scope>NUCLEOTIDE SEQUENCE [LARGE SCALE GENOMIC DNA]</scope>
    <source>
        <strain evidence="1">Ann1</strain>
    </source>
</reference>
<keyword evidence="2" id="KW-1185">Reference proteome</keyword>
<protein>
    <submittedName>
        <fullName evidence="1">Uncharacterized protein</fullName>
    </submittedName>
</protein>
<dbReference type="Proteomes" id="UP000824533">
    <property type="component" value="Linkage Group LG07"/>
</dbReference>
<accession>A0ACC1D767</accession>
<proteinExistence type="predicted"/>
<organism evidence="1 2">
    <name type="scientific">Dendrolimus kikuchii</name>
    <dbReference type="NCBI Taxonomy" id="765133"/>
    <lineage>
        <taxon>Eukaryota</taxon>
        <taxon>Metazoa</taxon>
        <taxon>Ecdysozoa</taxon>
        <taxon>Arthropoda</taxon>
        <taxon>Hexapoda</taxon>
        <taxon>Insecta</taxon>
        <taxon>Pterygota</taxon>
        <taxon>Neoptera</taxon>
        <taxon>Endopterygota</taxon>
        <taxon>Lepidoptera</taxon>
        <taxon>Glossata</taxon>
        <taxon>Ditrysia</taxon>
        <taxon>Bombycoidea</taxon>
        <taxon>Lasiocampidae</taxon>
        <taxon>Dendrolimus</taxon>
    </lineage>
</organism>